<name>A0A437ST29_9LACO</name>
<keyword evidence="2" id="KW-1185">Reference proteome</keyword>
<evidence type="ECO:0000313" key="1">
    <source>
        <dbReference type="EMBL" id="RVU70014.1"/>
    </source>
</evidence>
<proteinExistence type="predicted"/>
<evidence type="ECO:0000313" key="2">
    <source>
        <dbReference type="Proteomes" id="UP000288291"/>
    </source>
</evidence>
<protein>
    <submittedName>
        <fullName evidence="1">Uncharacterized protein</fullName>
    </submittedName>
</protein>
<sequence length="125" mass="13951">MDVSDMLDDFGTDIKVWRAFDQPQVAYPGGPTVDVDLSDENAEKRHEPVLPLNSNSSLGRKLIAGGGKLEGTLVWYSTDHYPTGTVVEIPDQFGKYKVTQYSNFNPYSHFFEYVLEGDDQDGIGE</sequence>
<reference evidence="1 2" key="1">
    <citation type="submission" date="2018-12" db="EMBL/GenBank/DDBJ databases">
        <authorList>
            <person name="Meng J."/>
        </authorList>
    </citation>
    <scope>NUCLEOTIDE SEQUENCE [LARGE SCALE GENOMIC DNA]</scope>
    <source>
        <strain evidence="1 2">HT111-2</strain>
    </source>
</reference>
<accession>A0A437ST29</accession>
<dbReference type="AlphaFoldDB" id="A0A437ST29"/>
<dbReference type="EMBL" id="RXIA01000034">
    <property type="protein sequence ID" value="RVU70014.1"/>
    <property type="molecule type" value="Genomic_DNA"/>
</dbReference>
<comment type="caution">
    <text evidence="1">The sequence shown here is derived from an EMBL/GenBank/DDBJ whole genome shotgun (WGS) entry which is preliminary data.</text>
</comment>
<organism evidence="1 2">
    <name type="scientific">Lactobacillus xujianguonis</name>
    <dbReference type="NCBI Taxonomy" id="2495899"/>
    <lineage>
        <taxon>Bacteria</taxon>
        <taxon>Bacillati</taxon>
        <taxon>Bacillota</taxon>
        <taxon>Bacilli</taxon>
        <taxon>Lactobacillales</taxon>
        <taxon>Lactobacillaceae</taxon>
        <taxon>Lactobacillus</taxon>
    </lineage>
</organism>
<gene>
    <name evidence="1" type="ORF">EJK17_09775</name>
</gene>
<dbReference type="RefSeq" id="WP_127796390.1">
    <property type="nucleotide sequence ID" value="NZ_ML136902.1"/>
</dbReference>
<dbReference type="Proteomes" id="UP000288291">
    <property type="component" value="Unassembled WGS sequence"/>
</dbReference>